<name>A0A2S0P8M6_9NEIS</name>
<dbReference type="AlphaFoldDB" id="A0A2S0P8M6"/>
<accession>A0A2S0P8M6</accession>
<dbReference type="EMBL" id="CP028519">
    <property type="protein sequence ID" value="AVY93663.1"/>
    <property type="molecule type" value="Genomic_DNA"/>
</dbReference>
<dbReference type="OrthoDB" id="8595941at2"/>
<organism evidence="2 3">
    <name type="scientific">Microvirgula aerodenitrificans</name>
    <dbReference type="NCBI Taxonomy" id="57480"/>
    <lineage>
        <taxon>Bacteria</taxon>
        <taxon>Pseudomonadati</taxon>
        <taxon>Pseudomonadota</taxon>
        <taxon>Betaproteobacteria</taxon>
        <taxon>Neisseriales</taxon>
        <taxon>Aquaspirillaceae</taxon>
        <taxon>Microvirgula</taxon>
    </lineage>
</organism>
<evidence type="ECO:0000259" key="1">
    <source>
        <dbReference type="Pfam" id="PF09204"/>
    </source>
</evidence>
<dbReference type="Proteomes" id="UP000244173">
    <property type="component" value="Chromosome"/>
</dbReference>
<dbReference type="RefSeq" id="WP_107888933.1">
    <property type="nucleotide sequence ID" value="NZ_CP028519.1"/>
</dbReference>
<dbReference type="SUPFAM" id="SSF101125">
    <property type="entry name" value="Colicin D immunity protein"/>
    <property type="match status" value="1"/>
</dbReference>
<dbReference type="InterPro" id="IPR015287">
    <property type="entry name" value="Colicin_D_immunity_dom"/>
</dbReference>
<evidence type="ECO:0000313" key="3">
    <source>
        <dbReference type="Proteomes" id="UP000244173"/>
    </source>
</evidence>
<reference evidence="2 3" key="1">
    <citation type="submission" date="2018-04" db="EMBL/GenBank/DDBJ databases">
        <title>Denitrifier Microvirgula.</title>
        <authorList>
            <person name="Anderson E."/>
            <person name="Jang J."/>
            <person name="Ishii S."/>
        </authorList>
    </citation>
    <scope>NUCLEOTIDE SEQUENCE [LARGE SCALE GENOMIC DNA]</scope>
    <source>
        <strain evidence="2 3">BE2.4</strain>
    </source>
</reference>
<dbReference type="Pfam" id="PF09204">
    <property type="entry name" value="Colicin_immun"/>
    <property type="match status" value="1"/>
</dbReference>
<proteinExistence type="predicted"/>
<sequence length="89" mass="10101">MSATLLDLAKSFIDGKISAPAFSDIYIDLWRMERDSGAIQNDEPHLSECLSSIFCAADMYCADDEAREEYEFNDVQLKNEILSIIDRCL</sequence>
<dbReference type="Gene3D" id="1.20.120.650">
    <property type="entry name" value="Colicin D"/>
    <property type="match status" value="1"/>
</dbReference>
<dbReference type="KEGG" id="maer:DAI18_06100"/>
<evidence type="ECO:0000313" key="2">
    <source>
        <dbReference type="EMBL" id="AVY93663.1"/>
    </source>
</evidence>
<dbReference type="GO" id="GO:0015643">
    <property type="term" value="F:toxic substance binding"/>
    <property type="evidence" value="ECO:0007669"/>
    <property type="project" value="InterPro"/>
</dbReference>
<keyword evidence="3" id="KW-1185">Reference proteome</keyword>
<protein>
    <submittedName>
        <fullName evidence="2">Colicin immunity protein</fullName>
    </submittedName>
</protein>
<dbReference type="InterPro" id="IPR036471">
    <property type="entry name" value="Colicin_D_sf"/>
</dbReference>
<dbReference type="GO" id="GO:0030153">
    <property type="term" value="P:bacteriocin immunity"/>
    <property type="evidence" value="ECO:0007669"/>
    <property type="project" value="InterPro"/>
</dbReference>
<gene>
    <name evidence="2" type="ORF">DAI18_06100</name>
</gene>
<feature type="domain" description="Colicin D immunity protein" evidence="1">
    <location>
        <begin position="1"/>
        <end position="87"/>
    </location>
</feature>